<dbReference type="PANTHER" id="PTHR43081">
    <property type="entry name" value="ADENYLATE CYCLASE, TERMINAL-DIFFERENTIATION SPECIFIC-RELATED"/>
    <property type="match status" value="1"/>
</dbReference>
<proteinExistence type="predicted"/>
<feature type="domain" description="Guanylate cyclase" evidence="2">
    <location>
        <begin position="776"/>
        <end position="913"/>
    </location>
</feature>
<evidence type="ECO:0000313" key="4">
    <source>
        <dbReference type="Proteomes" id="UP000037923"/>
    </source>
</evidence>
<dbReference type="InterPro" id="IPR012292">
    <property type="entry name" value="Globin/Proto"/>
</dbReference>
<organism evidence="3 4">
    <name type="scientific">Leptomonas pyrrhocoris</name>
    <name type="common">Firebug parasite</name>
    <dbReference type="NCBI Taxonomy" id="157538"/>
    <lineage>
        <taxon>Eukaryota</taxon>
        <taxon>Discoba</taxon>
        <taxon>Euglenozoa</taxon>
        <taxon>Kinetoplastea</taxon>
        <taxon>Metakinetoplastina</taxon>
        <taxon>Trypanosomatida</taxon>
        <taxon>Trypanosomatidae</taxon>
        <taxon>Leishmaniinae</taxon>
        <taxon>Leptomonas</taxon>
    </lineage>
</organism>
<dbReference type="OrthoDB" id="2021138at2759"/>
<dbReference type="EMBL" id="LGTL01000034">
    <property type="protein sequence ID" value="KPA73611.1"/>
    <property type="molecule type" value="Genomic_DNA"/>
</dbReference>
<feature type="compositionally biased region" description="Low complexity" evidence="1">
    <location>
        <begin position="42"/>
        <end position="68"/>
    </location>
</feature>
<feature type="compositionally biased region" description="Basic and acidic residues" evidence="1">
    <location>
        <begin position="405"/>
        <end position="426"/>
    </location>
</feature>
<sequence>MNSARGPTATAGGASTARKATHHLPPINMTHFENLVAASVIPPQQRQQQQPSSSRFAPPPSLLSSPLLLQRSPPLSSILPASTLDAKTARKRSSKAATRTKTSGRDSLVNAPLPVGDHHATAAAKGRHPPSPVLAKIQNIHTTTTTAAAATATTKQQPMMSSPSPSLSLYGPSPPTSARSASLWRPWGIHSPGRGNGGGSSNNSSKELAHVFSLPNYHQQHQPNNGNNSGSGGGASETVARRAKSQSSYKRAGAAMQQQLRAFMAGQKRSAKPSSSNSATDAPTSNERNVEPYVGLTSEEKQELFVLLHDLSKFLAPRSEEAAARRMTPLSPAPTEEAATEAPPPSLEAHSKATAGNKDCNDVGVNGTPTEATSAAQTATTLAAAAVPTTTTTVTEASTNHAHMHAADHHDGGADEHDHDDNDDHHHQRRALRKRSVEGRYKEALKTVEHAVGDCQMALKRVEEYCASLYTLVETWMDLHEQRFDEFARTVLQRMLDDNPAYRVLFYDVDLSTQSLIIMDMIGRAVVAFTRPADLMDIMGEMGARHNLYGLRESHYVAMRNAFLKVYAEFVGPATYKESVAVWKMFWKTTIELAVSGASSERGEIYAQRRLCVWSERIKAVFRHLIPLQCRGGFHRLLKTAYGEAVAKYPELEVFQQFEDLRTAHRAMEALIRIVKSVADGGAPAAITYSDQLSIQSLFTEYGAEFNADVMKKLEEPFLDACESYMASTGMWNVVVRAVLQELWSVYITGYWTAQPASGEHERHGGSAPDGKTPFCLMFTDIEASTRLWDSDPKVMGAAVRLHHKLVRGLIEDFGGYEVKTVGDSFIIAANTVTQALHIALGIQLELMAEPSAPDFRMVDSPQGAGDPACWREDALRVRVGVHYCADASAVYDSVHRRFDYYGPSVNCAARVEAAACGGQVLLSHEAYAQLQTEEDFDQVPVNSLFAEHLGQLVRAQEARGVAVTDPQLAYFGAALKREQMKSRKSDFGSSQDSAHTFTTVAALTRVTDIGCRALKGIAEPVHLYSVLPVGLEGRVFAAAEEASLRTLSSGEDLLGSSGLKEYGLTPPSADDALVNCSASNSASSLAPPPASRRDTMVKFLPTTGVFGSGNA</sequence>
<feature type="region of interest" description="Disordered" evidence="1">
    <location>
        <begin position="151"/>
        <end position="289"/>
    </location>
</feature>
<dbReference type="InterPro" id="IPR029787">
    <property type="entry name" value="Nucleotide_cyclase"/>
</dbReference>
<reference evidence="3 4" key="1">
    <citation type="submission" date="2015-07" db="EMBL/GenBank/DDBJ databases">
        <title>High-quality genome of monoxenous trypanosomatid Leptomonas pyrrhocoris.</title>
        <authorList>
            <person name="Flegontov P."/>
            <person name="Butenko A."/>
            <person name="Firsov S."/>
            <person name="Vlcek C."/>
            <person name="Logacheva M.D."/>
            <person name="Field M."/>
            <person name="Filatov D."/>
            <person name="Flegontova O."/>
            <person name="Gerasimov E."/>
            <person name="Jackson A.P."/>
            <person name="Kelly S."/>
            <person name="Opperdoes F."/>
            <person name="O'Reilly A."/>
            <person name="Votypka J."/>
            <person name="Yurchenko V."/>
            <person name="Lukes J."/>
        </authorList>
    </citation>
    <scope>NUCLEOTIDE SEQUENCE [LARGE SCALE GENOMIC DNA]</scope>
    <source>
        <strain evidence="3">H10</strain>
    </source>
</reference>
<dbReference type="InterPro" id="IPR001054">
    <property type="entry name" value="A/G_cyclase"/>
</dbReference>
<dbReference type="PANTHER" id="PTHR43081:SF1">
    <property type="entry name" value="ADENYLATE CYCLASE, TERMINAL-DIFFERENTIATION SPECIFIC"/>
    <property type="match status" value="1"/>
</dbReference>
<dbReference type="GO" id="GO:0019825">
    <property type="term" value="F:oxygen binding"/>
    <property type="evidence" value="ECO:0007669"/>
    <property type="project" value="InterPro"/>
</dbReference>
<feature type="compositionally biased region" description="Low complexity" evidence="1">
    <location>
        <begin position="329"/>
        <end position="341"/>
    </location>
</feature>
<feature type="region of interest" description="Disordered" evidence="1">
    <location>
        <begin position="1"/>
        <end position="23"/>
    </location>
</feature>
<feature type="region of interest" description="Disordered" evidence="1">
    <location>
        <begin position="405"/>
        <end position="438"/>
    </location>
</feature>
<gene>
    <name evidence="3" type="ORF">ABB37_09743</name>
</gene>
<dbReference type="GO" id="GO:0035556">
    <property type="term" value="P:intracellular signal transduction"/>
    <property type="evidence" value="ECO:0007669"/>
    <property type="project" value="InterPro"/>
</dbReference>
<dbReference type="VEuPathDB" id="TriTrypDB:LpyrH10_34_0460"/>
<dbReference type="SMART" id="SM00044">
    <property type="entry name" value="CYCc"/>
    <property type="match status" value="1"/>
</dbReference>
<dbReference type="GO" id="GO:0009190">
    <property type="term" value="P:cyclic nucleotide biosynthetic process"/>
    <property type="evidence" value="ECO:0007669"/>
    <property type="project" value="InterPro"/>
</dbReference>
<dbReference type="InterPro" id="IPR050697">
    <property type="entry name" value="Adenylyl/Guanylyl_Cyclase_3/4"/>
</dbReference>
<dbReference type="Pfam" id="PF00211">
    <property type="entry name" value="Guanylate_cyc"/>
    <property type="match status" value="1"/>
</dbReference>
<feature type="region of interest" description="Disordered" evidence="1">
    <location>
        <begin position="323"/>
        <end position="376"/>
    </location>
</feature>
<dbReference type="Proteomes" id="UP000037923">
    <property type="component" value="Unassembled WGS sequence"/>
</dbReference>
<dbReference type="GO" id="GO:0020037">
    <property type="term" value="F:heme binding"/>
    <property type="evidence" value="ECO:0007669"/>
    <property type="project" value="InterPro"/>
</dbReference>
<evidence type="ECO:0000256" key="1">
    <source>
        <dbReference type="SAM" id="MobiDB-lite"/>
    </source>
</evidence>
<evidence type="ECO:0000259" key="2">
    <source>
        <dbReference type="PROSITE" id="PS50125"/>
    </source>
</evidence>
<dbReference type="Gene3D" id="3.30.70.1230">
    <property type="entry name" value="Nucleotide cyclase"/>
    <property type="match status" value="1"/>
</dbReference>
<dbReference type="AlphaFoldDB" id="A0A0N0DQW3"/>
<keyword evidence="4" id="KW-1185">Reference proteome</keyword>
<protein>
    <submittedName>
        <fullName evidence="3">Adenylate cyclase-like protein</fullName>
    </submittedName>
</protein>
<dbReference type="PROSITE" id="PS50125">
    <property type="entry name" value="GUANYLATE_CYCLASE_2"/>
    <property type="match status" value="1"/>
</dbReference>
<dbReference type="Gene3D" id="1.10.490.10">
    <property type="entry name" value="Globins"/>
    <property type="match status" value="1"/>
</dbReference>
<dbReference type="RefSeq" id="XP_015652050.1">
    <property type="nucleotide sequence ID" value="XM_015809375.1"/>
</dbReference>
<dbReference type="SUPFAM" id="SSF55073">
    <property type="entry name" value="Nucleotide cyclase"/>
    <property type="match status" value="1"/>
</dbReference>
<dbReference type="GeneID" id="26910026"/>
<comment type="caution">
    <text evidence="3">The sequence shown here is derived from an EMBL/GenBank/DDBJ whole genome shotgun (WGS) entry which is preliminary data.</text>
</comment>
<feature type="region of interest" description="Disordered" evidence="1">
    <location>
        <begin position="86"/>
        <end position="115"/>
    </location>
</feature>
<feature type="region of interest" description="Disordered" evidence="1">
    <location>
        <begin position="36"/>
        <end position="68"/>
    </location>
</feature>
<feature type="compositionally biased region" description="Low complexity" evidence="1">
    <location>
        <begin position="1"/>
        <end position="18"/>
    </location>
</feature>
<accession>A0A0N0DQW3</accession>
<feature type="compositionally biased region" description="Low complexity" evidence="1">
    <location>
        <begin position="151"/>
        <end position="171"/>
    </location>
</feature>
<dbReference type="InterPro" id="IPR009050">
    <property type="entry name" value="Globin-like_sf"/>
</dbReference>
<feature type="compositionally biased region" description="Polar residues" evidence="1">
    <location>
        <begin position="272"/>
        <end position="287"/>
    </location>
</feature>
<evidence type="ECO:0000313" key="3">
    <source>
        <dbReference type="EMBL" id="KPA73611.1"/>
    </source>
</evidence>
<dbReference type="SUPFAM" id="SSF46458">
    <property type="entry name" value="Globin-like"/>
    <property type="match status" value="1"/>
</dbReference>
<name>A0A0N0DQW3_LEPPY</name>
<dbReference type="CDD" id="cd07302">
    <property type="entry name" value="CHD"/>
    <property type="match status" value="1"/>
</dbReference>